<name>A0A1F7I8R4_9BACT</name>
<dbReference type="GO" id="GO:0000287">
    <property type="term" value="F:magnesium ion binding"/>
    <property type="evidence" value="ECO:0007669"/>
    <property type="project" value="TreeGrafter"/>
</dbReference>
<reference evidence="1 2" key="1">
    <citation type="journal article" date="2016" name="Nat. Commun.">
        <title>Thousands of microbial genomes shed light on interconnected biogeochemical processes in an aquifer system.</title>
        <authorList>
            <person name="Anantharaman K."/>
            <person name="Brown C.T."/>
            <person name="Hug L.A."/>
            <person name="Sharon I."/>
            <person name="Castelle C.J."/>
            <person name="Probst A.J."/>
            <person name="Thomas B.C."/>
            <person name="Singh A."/>
            <person name="Wilkins M.J."/>
            <person name="Karaoz U."/>
            <person name="Brodie E.L."/>
            <person name="Williams K.H."/>
            <person name="Hubbard S.S."/>
            <person name="Banfield J.F."/>
        </authorList>
    </citation>
    <scope>NUCLEOTIDE SEQUENCE [LARGE SCALE GENOMIC DNA]</scope>
</reference>
<evidence type="ECO:0000313" key="2">
    <source>
        <dbReference type="Proteomes" id="UP000177698"/>
    </source>
</evidence>
<dbReference type="GO" id="GO:0016791">
    <property type="term" value="F:phosphatase activity"/>
    <property type="evidence" value="ECO:0007669"/>
    <property type="project" value="UniProtKB-ARBA"/>
</dbReference>
<dbReference type="Gene3D" id="3.40.50.1000">
    <property type="entry name" value="HAD superfamily/HAD-like"/>
    <property type="match status" value="1"/>
</dbReference>
<proteinExistence type="predicted"/>
<dbReference type="PANTHER" id="PTHR10000">
    <property type="entry name" value="PHOSPHOSERINE PHOSPHATASE"/>
    <property type="match status" value="1"/>
</dbReference>
<dbReference type="SFLD" id="SFLDG01140">
    <property type="entry name" value="C2.B:_Phosphomannomutase_and_P"/>
    <property type="match status" value="1"/>
</dbReference>
<dbReference type="InterPro" id="IPR023214">
    <property type="entry name" value="HAD_sf"/>
</dbReference>
<organism evidence="1 2">
    <name type="scientific">Candidatus Roizmanbacteria bacterium RIFCSPLOWO2_01_FULL_37_12</name>
    <dbReference type="NCBI Taxonomy" id="1802056"/>
    <lineage>
        <taxon>Bacteria</taxon>
        <taxon>Candidatus Roizmaniibacteriota</taxon>
    </lineage>
</organism>
<protein>
    <submittedName>
        <fullName evidence="1">Uncharacterized protein</fullName>
    </submittedName>
</protein>
<dbReference type="AlphaFoldDB" id="A0A1F7I8R4"/>
<accession>A0A1F7I8R4</accession>
<dbReference type="Pfam" id="PF08282">
    <property type="entry name" value="Hydrolase_3"/>
    <property type="match status" value="1"/>
</dbReference>
<dbReference type="SUPFAM" id="SSF56784">
    <property type="entry name" value="HAD-like"/>
    <property type="match status" value="1"/>
</dbReference>
<evidence type="ECO:0000313" key="1">
    <source>
        <dbReference type="EMBL" id="OGK39739.1"/>
    </source>
</evidence>
<dbReference type="Proteomes" id="UP000177698">
    <property type="component" value="Unassembled WGS sequence"/>
</dbReference>
<dbReference type="EMBL" id="MGAG01000037">
    <property type="protein sequence ID" value="OGK39739.1"/>
    <property type="molecule type" value="Genomic_DNA"/>
</dbReference>
<dbReference type="SFLD" id="SFLDS00003">
    <property type="entry name" value="Haloacid_Dehalogenase"/>
    <property type="match status" value="1"/>
</dbReference>
<sequence length="271" mass="31270">MNLKAILCDFDGTLVDKDIKYNPDLKKLLLKLKTKGIRFSLATGRAYYSSVNNFLNQLNIFDYHILSNGALIFNNKNNKILWFQPILKESAKKIIKYLIDSDLNFTLELKDFTYMSKVIEHPSYTDIRYMKPFSKLSDFSRVLKILVFATLNNLSDEQTDFYIKNLSEICKEVNITKFKFYGKNGIDIYSDKATKHTAVLEYERLLKIPRNQIIAMGDGYNDYPLFTACGYKIAMDNAPKELKEIADFIAPTVEKNGTVVALQHIISMFNL</sequence>
<comment type="caution">
    <text evidence="1">The sequence shown here is derived from an EMBL/GenBank/DDBJ whole genome shotgun (WGS) entry which is preliminary data.</text>
</comment>
<dbReference type="InterPro" id="IPR000150">
    <property type="entry name" value="Cof"/>
</dbReference>
<gene>
    <name evidence="1" type="ORF">A2954_04920</name>
</gene>
<dbReference type="InterPro" id="IPR006379">
    <property type="entry name" value="HAD-SF_hydro_IIB"/>
</dbReference>
<dbReference type="NCBIfam" id="TIGR01484">
    <property type="entry name" value="HAD-SF-IIB"/>
    <property type="match status" value="1"/>
</dbReference>
<dbReference type="NCBIfam" id="TIGR00099">
    <property type="entry name" value="Cof-subfamily"/>
    <property type="match status" value="1"/>
</dbReference>
<dbReference type="GO" id="GO:0005829">
    <property type="term" value="C:cytosol"/>
    <property type="evidence" value="ECO:0007669"/>
    <property type="project" value="TreeGrafter"/>
</dbReference>
<dbReference type="STRING" id="1802056.A2954_04920"/>
<dbReference type="InterPro" id="IPR036412">
    <property type="entry name" value="HAD-like_sf"/>
</dbReference>
<dbReference type="Gene3D" id="3.30.1240.10">
    <property type="match status" value="1"/>
</dbReference>
<dbReference type="PANTHER" id="PTHR10000:SF8">
    <property type="entry name" value="HAD SUPERFAMILY HYDROLASE-LIKE, TYPE 3"/>
    <property type="match status" value="1"/>
</dbReference>